<evidence type="ECO:0000313" key="6">
    <source>
        <dbReference type="Proteomes" id="UP001209746"/>
    </source>
</evidence>
<name>A0AAE3IA00_9EURY</name>
<evidence type="ECO:0000313" key="5">
    <source>
        <dbReference type="Proteomes" id="UP001208186"/>
    </source>
</evidence>
<gene>
    <name evidence="4" type="ORF">OB914_06640</name>
    <name evidence="3" type="ORF">OB916_05305</name>
</gene>
<evidence type="ECO:0000313" key="4">
    <source>
        <dbReference type="EMBL" id="MCU4726643.1"/>
    </source>
</evidence>
<feature type="region of interest" description="Disordered" evidence="1">
    <location>
        <begin position="185"/>
        <end position="240"/>
    </location>
</feature>
<evidence type="ECO:0000256" key="1">
    <source>
        <dbReference type="SAM" id="MobiDB-lite"/>
    </source>
</evidence>
<dbReference type="Proteomes" id="UP001208186">
    <property type="component" value="Unassembled WGS sequence"/>
</dbReference>
<comment type="caution">
    <text evidence="4">The sequence shown here is derived from an EMBL/GenBank/DDBJ whole genome shotgun (WGS) entry which is preliminary data.</text>
</comment>
<evidence type="ECO:0000259" key="2">
    <source>
        <dbReference type="Pfam" id="PF13529"/>
    </source>
</evidence>
<evidence type="ECO:0000313" key="3">
    <source>
        <dbReference type="EMBL" id="MCU4717479.1"/>
    </source>
</evidence>
<feature type="domain" description="Peptidase C39-like" evidence="2">
    <location>
        <begin position="249"/>
        <end position="381"/>
    </location>
</feature>
<dbReference type="Pfam" id="PF13529">
    <property type="entry name" value="Peptidase_C39_2"/>
    <property type="match status" value="1"/>
</dbReference>
<accession>A0AAE3IA00</accession>
<keyword evidence="5" id="KW-1185">Reference proteome</keyword>
<dbReference type="EMBL" id="JAOPKC010000003">
    <property type="protein sequence ID" value="MCU4717479.1"/>
    <property type="molecule type" value="Genomic_DNA"/>
</dbReference>
<dbReference type="InterPro" id="IPR039564">
    <property type="entry name" value="Peptidase_C39-like"/>
</dbReference>
<dbReference type="RefSeq" id="WP_315908242.1">
    <property type="nucleotide sequence ID" value="NZ_JAOPKC010000003.1"/>
</dbReference>
<dbReference type="EMBL" id="JAOPKD010000004">
    <property type="protein sequence ID" value="MCU4726643.1"/>
    <property type="molecule type" value="Genomic_DNA"/>
</dbReference>
<reference evidence="4" key="1">
    <citation type="submission" date="2023-02" db="EMBL/GenBank/DDBJ databases">
        <title>Enrichment on poylsaccharides allowed isolation of novel metabolic and taxonomic groups of Haloarchaea.</title>
        <authorList>
            <person name="Sorokin D.Y."/>
            <person name="Elcheninov A.G."/>
            <person name="Khizhniak T.V."/>
            <person name="Kolganova T.V."/>
            <person name="Kublanov I.V."/>
        </authorList>
    </citation>
    <scope>NUCLEOTIDE SEQUENCE</scope>
    <source>
        <strain evidence="3 5">HArc-curdl5-1</strain>
        <strain evidence="4">HArc-curdl7</strain>
    </source>
</reference>
<dbReference type="AlphaFoldDB" id="A0AAE3IA00"/>
<organism evidence="4 6">
    <name type="scientific">Halapricum hydrolyticum</name>
    <dbReference type="NCBI Taxonomy" id="2979991"/>
    <lineage>
        <taxon>Archaea</taxon>
        <taxon>Methanobacteriati</taxon>
        <taxon>Methanobacteriota</taxon>
        <taxon>Stenosarchaea group</taxon>
        <taxon>Halobacteria</taxon>
        <taxon>Halobacteriales</taxon>
        <taxon>Haloarculaceae</taxon>
        <taxon>Halapricum</taxon>
    </lineage>
</organism>
<protein>
    <recommendedName>
        <fullName evidence="2">Peptidase C39-like domain-containing protein</fullName>
    </recommendedName>
</protein>
<sequence length="423" mass="45822">MSGEEGMTRRSVLKNAAVGGASLIGVTGFATGKKKQSDVSQRDARKIAKKAVGHIGTRTEFDTWCEQGVKSPELFYAKVADGDSIVYTPRAWVFPIENRGDDVGYIAIDAKQTVSPVLAYGKSEAPQRNVDDAIQVAKANGNSIHKRFLYQGGTQFGVETTDRRLVDLRSRSVTSLAPVEDRRSLLPSDKSGLRSSSNIGLSNIGGGDAPDWSGGTDDEVAGEVPNWTEDDDGGASITNYGDGADSWDGWDGCTPIAASMVIGYHEGLNDDDQDQADALIDRLHVDLGTNDNGVTLPEPPRNPFDLASQENNIYDNIPDGIESYEEGNHSYAAANEYVRLRHDTEQAIGNDNPPILSMWNGPYSGTKSGHSVAVVGYRTESCASLWNPLCTDFYYKVYNGYATDPDRVLHGNWLGALLTKVWT</sequence>
<proteinExistence type="predicted"/>
<dbReference type="Proteomes" id="UP001209746">
    <property type="component" value="Unassembled WGS sequence"/>
</dbReference>
<feature type="compositionally biased region" description="Low complexity" evidence="1">
    <location>
        <begin position="193"/>
        <end position="202"/>
    </location>
</feature>